<gene>
    <name evidence="2" type="ORF">BUALT_Bualt01G0161300</name>
</gene>
<protein>
    <recommendedName>
        <fullName evidence="1">NB-ARC domain-containing protein</fullName>
    </recommendedName>
</protein>
<dbReference type="Proteomes" id="UP000826271">
    <property type="component" value="Unassembled WGS sequence"/>
</dbReference>
<name>A0AAV6Y8M6_9LAMI</name>
<dbReference type="EMBL" id="WHWC01000001">
    <property type="protein sequence ID" value="KAG8391184.1"/>
    <property type="molecule type" value="Genomic_DNA"/>
</dbReference>
<reference evidence="2" key="1">
    <citation type="submission" date="2019-10" db="EMBL/GenBank/DDBJ databases">
        <authorList>
            <person name="Zhang R."/>
            <person name="Pan Y."/>
            <person name="Wang J."/>
            <person name="Ma R."/>
            <person name="Yu S."/>
        </authorList>
    </citation>
    <scope>NUCLEOTIDE SEQUENCE</scope>
    <source>
        <strain evidence="2">LA-IB0</strain>
        <tissue evidence="2">Leaf</tissue>
    </source>
</reference>
<proteinExistence type="predicted"/>
<evidence type="ECO:0000313" key="3">
    <source>
        <dbReference type="Proteomes" id="UP000826271"/>
    </source>
</evidence>
<organism evidence="2 3">
    <name type="scientific">Buddleja alternifolia</name>
    <dbReference type="NCBI Taxonomy" id="168488"/>
    <lineage>
        <taxon>Eukaryota</taxon>
        <taxon>Viridiplantae</taxon>
        <taxon>Streptophyta</taxon>
        <taxon>Embryophyta</taxon>
        <taxon>Tracheophyta</taxon>
        <taxon>Spermatophyta</taxon>
        <taxon>Magnoliopsida</taxon>
        <taxon>eudicotyledons</taxon>
        <taxon>Gunneridae</taxon>
        <taxon>Pentapetalae</taxon>
        <taxon>asterids</taxon>
        <taxon>lamiids</taxon>
        <taxon>Lamiales</taxon>
        <taxon>Scrophulariaceae</taxon>
        <taxon>Buddlejeae</taxon>
        <taxon>Buddleja</taxon>
    </lineage>
</organism>
<dbReference type="InterPro" id="IPR002182">
    <property type="entry name" value="NB-ARC"/>
</dbReference>
<comment type="caution">
    <text evidence="2">The sequence shown here is derived from an EMBL/GenBank/DDBJ whole genome shotgun (WGS) entry which is preliminary data.</text>
</comment>
<accession>A0AAV6Y8M6</accession>
<feature type="domain" description="NB-ARC" evidence="1">
    <location>
        <begin position="29"/>
        <end position="153"/>
    </location>
</feature>
<evidence type="ECO:0000259" key="1">
    <source>
        <dbReference type="Pfam" id="PF00931"/>
    </source>
</evidence>
<dbReference type="InterPro" id="IPR027417">
    <property type="entry name" value="P-loop_NTPase"/>
</dbReference>
<dbReference type="SUPFAM" id="SSF52540">
    <property type="entry name" value="P-loop containing nucleoside triphosphate hydrolases"/>
    <property type="match status" value="1"/>
</dbReference>
<keyword evidence="3" id="KW-1185">Reference proteome</keyword>
<dbReference type="Pfam" id="PF00931">
    <property type="entry name" value="NB-ARC"/>
    <property type="match status" value="1"/>
</dbReference>
<dbReference type="GO" id="GO:0043531">
    <property type="term" value="F:ADP binding"/>
    <property type="evidence" value="ECO:0007669"/>
    <property type="project" value="InterPro"/>
</dbReference>
<dbReference type="Gene3D" id="3.40.50.300">
    <property type="entry name" value="P-loop containing nucleotide triphosphate hydrolases"/>
    <property type="match status" value="1"/>
</dbReference>
<dbReference type="AlphaFoldDB" id="A0AAV6Y8M6"/>
<evidence type="ECO:0000313" key="2">
    <source>
        <dbReference type="EMBL" id="KAG8391184.1"/>
    </source>
</evidence>
<sequence length="171" mass="19207">MEENAVSSYLWSKFSSILREVEADSSSPSQIISRFQSIERRIDSMHQLIVHVSQSTICTTSSMRSLSAASSPTTVTKRGRPRRASFGSSSLINLLEELHRRLKGVRYLIVLDNVWRMDKWYPADVGEFVSHGLLKESGGGVIVTSTRDNVIRRTIRDDHKAKSSRGIQNGI</sequence>